<dbReference type="EMBL" id="FOCP01000002">
    <property type="protein sequence ID" value="SEM78097.1"/>
    <property type="molecule type" value="Genomic_DNA"/>
</dbReference>
<dbReference type="AlphaFoldDB" id="A0A1H8B876"/>
<gene>
    <name evidence="2" type="ORF">SAMN05216325_102114</name>
</gene>
<reference evidence="2 3" key="1">
    <citation type="submission" date="2016-10" db="EMBL/GenBank/DDBJ databases">
        <authorList>
            <person name="de Groot N.N."/>
        </authorList>
    </citation>
    <scope>NUCLEOTIDE SEQUENCE [LARGE SCALE GENOMIC DNA]</scope>
    <source>
        <strain evidence="2 3">Nm22</strain>
    </source>
</reference>
<proteinExistence type="predicted"/>
<sequence length="236" mass="25513">MINRIHTGFFIVGLVMFASVSAKPVSWSTDSDSAVCTSGVGNSCIFTESGYTLTARAYSTTNNSGSGVFQKATLISWGSGLGVRNPDQINEILSPNHALDDSGRDELIIFESNYPGNVFTGFEIGWRRNDSDISAWVGSLFAGFDFTGLRFSGLGGSGFIKNNFSNVPVGTQRLLRPGKFDGNYLILAPKHDSNSEYIKISRINGNIPNQIPQPGILALFVASGLGLWVSRRRNIC</sequence>
<accession>A0A1H8B876</accession>
<feature type="signal peptide" evidence="1">
    <location>
        <begin position="1"/>
        <end position="22"/>
    </location>
</feature>
<dbReference type="Proteomes" id="UP000199459">
    <property type="component" value="Unassembled WGS sequence"/>
</dbReference>
<dbReference type="OrthoDB" id="8544832at2"/>
<feature type="chain" id="PRO_5011593848" evidence="1">
    <location>
        <begin position="23"/>
        <end position="236"/>
    </location>
</feature>
<evidence type="ECO:0000313" key="3">
    <source>
        <dbReference type="Proteomes" id="UP000199459"/>
    </source>
</evidence>
<protein>
    <submittedName>
        <fullName evidence="2">PEP-CTERM protein-sorting domain-containing protein</fullName>
    </submittedName>
</protein>
<dbReference type="RefSeq" id="WP_090627445.1">
    <property type="nucleotide sequence ID" value="NZ_FOCP01000002.1"/>
</dbReference>
<evidence type="ECO:0000256" key="1">
    <source>
        <dbReference type="SAM" id="SignalP"/>
    </source>
</evidence>
<organism evidence="2 3">
    <name type="scientific">Nitrosomonas marina</name>
    <dbReference type="NCBI Taxonomy" id="917"/>
    <lineage>
        <taxon>Bacteria</taxon>
        <taxon>Pseudomonadati</taxon>
        <taxon>Pseudomonadota</taxon>
        <taxon>Betaproteobacteria</taxon>
        <taxon>Nitrosomonadales</taxon>
        <taxon>Nitrosomonadaceae</taxon>
        <taxon>Nitrosomonas</taxon>
    </lineage>
</organism>
<keyword evidence="1" id="KW-0732">Signal</keyword>
<name>A0A1H8B876_9PROT</name>
<evidence type="ECO:0000313" key="2">
    <source>
        <dbReference type="EMBL" id="SEM78097.1"/>
    </source>
</evidence>